<dbReference type="EMBL" id="CAADFO010000010">
    <property type="protein sequence ID" value="VFK24952.1"/>
    <property type="molecule type" value="Genomic_DNA"/>
</dbReference>
<evidence type="ECO:0000313" key="3">
    <source>
        <dbReference type="EMBL" id="VFK75053.1"/>
    </source>
</evidence>
<accession>A0A450XLB3</accession>
<organism evidence="2">
    <name type="scientific">Candidatus Kentrum sp. MB</name>
    <dbReference type="NCBI Taxonomy" id="2138164"/>
    <lineage>
        <taxon>Bacteria</taxon>
        <taxon>Pseudomonadati</taxon>
        <taxon>Pseudomonadota</taxon>
        <taxon>Gammaproteobacteria</taxon>
        <taxon>Candidatus Kentrum</taxon>
    </lineage>
</organism>
<gene>
    <name evidence="1" type="ORF">BECKMB1821G_GA0114241_101058</name>
    <name evidence="3" type="ORF">BECKMB1821H_GA0114242_101449</name>
    <name evidence="2" type="ORF">BECKMB1821I_GA0114274_101349</name>
</gene>
<evidence type="ECO:0000313" key="2">
    <source>
        <dbReference type="EMBL" id="VFK30092.1"/>
    </source>
</evidence>
<dbReference type="AlphaFoldDB" id="A0A450XLB3"/>
<evidence type="ECO:0000313" key="1">
    <source>
        <dbReference type="EMBL" id="VFK24952.1"/>
    </source>
</evidence>
<dbReference type="EMBL" id="CAADFQ010000013">
    <property type="protein sequence ID" value="VFK30092.1"/>
    <property type="molecule type" value="Genomic_DNA"/>
</dbReference>
<protein>
    <submittedName>
        <fullName evidence="2">Uncharacterized protein</fullName>
    </submittedName>
</protein>
<dbReference type="EMBL" id="CAADGH010000014">
    <property type="protein sequence ID" value="VFK75053.1"/>
    <property type="molecule type" value="Genomic_DNA"/>
</dbReference>
<sequence>MWMFVLIFNFIFDRIKEMCLLGIFAYFIHLNPRFYYETADALSLFGVLAHPHDR</sequence>
<proteinExistence type="predicted"/>
<reference evidence="2" key="1">
    <citation type="submission" date="2019-02" db="EMBL/GenBank/DDBJ databases">
        <authorList>
            <person name="Gruber-Vodicka R. H."/>
            <person name="Seah K. B. B."/>
        </authorList>
    </citation>
    <scope>NUCLEOTIDE SEQUENCE</scope>
    <source>
        <strain evidence="1">BECK_BZ197</strain>
        <strain evidence="3">BECK_BZ198</strain>
        <strain evidence="2">BECK_BZ199</strain>
    </source>
</reference>
<name>A0A450XLB3_9GAMM</name>